<protein>
    <submittedName>
        <fullName evidence="1">Glycosyl transferase</fullName>
    </submittedName>
</protein>
<gene>
    <name evidence="1" type="ORF">GCM10007053_19890</name>
</gene>
<organism evidence="1 2">
    <name type="scientific">Parahalioglobus pacificus</name>
    <dbReference type="NCBI Taxonomy" id="930806"/>
    <lineage>
        <taxon>Bacteria</taxon>
        <taxon>Pseudomonadati</taxon>
        <taxon>Pseudomonadota</taxon>
        <taxon>Gammaproteobacteria</taxon>
        <taxon>Cellvibrionales</taxon>
        <taxon>Halieaceae</taxon>
        <taxon>Parahalioglobus</taxon>
    </lineage>
</organism>
<dbReference type="GO" id="GO:0016740">
    <property type="term" value="F:transferase activity"/>
    <property type="evidence" value="ECO:0007669"/>
    <property type="project" value="UniProtKB-KW"/>
</dbReference>
<dbReference type="NCBIfam" id="TIGR00661">
    <property type="entry name" value="MJ1255"/>
    <property type="match status" value="1"/>
</dbReference>
<reference evidence="1" key="2">
    <citation type="submission" date="2020-09" db="EMBL/GenBank/DDBJ databases">
        <authorList>
            <person name="Sun Q."/>
            <person name="Kim S."/>
        </authorList>
    </citation>
    <scope>NUCLEOTIDE SEQUENCE</scope>
    <source>
        <strain evidence="1">KCTC 23430</strain>
    </source>
</reference>
<dbReference type="InterPro" id="IPR005262">
    <property type="entry name" value="MJ1255-like"/>
</dbReference>
<dbReference type="AlphaFoldDB" id="A0A919CKW0"/>
<proteinExistence type="predicted"/>
<dbReference type="Pfam" id="PF13528">
    <property type="entry name" value="Glyco_trans_1_3"/>
    <property type="match status" value="1"/>
</dbReference>
<dbReference type="EMBL" id="BMYM01000002">
    <property type="protein sequence ID" value="GHD34341.1"/>
    <property type="molecule type" value="Genomic_DNA"/>
</dbReference>
<keyword evidence="1" id="KW-0808">Transferase</keyword>
<comment type="caution">
    <text evidence="1">The sequence shown here is derived from an EMBL/GenBank/DDBJ whole genome shotgun (WGS) entry which is preliminary data.</text>
</comment>
<evidence type="ECO:0000313" key="1">
    <source>
        <dbReference type="EMBL" id="GHD34341.1"/>
    </source>
</evidence>
<keyword evidence="2" id="KW-1185">Reference proteome</keyword>
<evidence type="ECO:0000313" key="2">
    <source>
        <dbReference type="Proteomes" id="UP000644693"/>
    </source>
</evidence>
<dbReference type="RefSeq" id="WP_189477653.1">
    <property type="nucleotide sequence ID" value="NZ_BMYM01000002.1"/>
</dbReference>
<accession>A0A919CKW0</accession>
<dbReference type="SUPFAM" id="SSF53756">
    <property type="entry name" value="UDP-Glycosyltransferase/glycogen phosphorylase"/>
    <property type="match status" value="1"/>
</dbReference>
<dbReference type="Proteomes" id="UP000644693">
    <property type="component" value="Unassembled WGS sequence"/>
</dbReference>
<name>A0A919CKW0_9GAMM</name>
<reference evidence="1" key="1">
    <citation type="journal article" date="2014" name="Int. J. Syst. Evol. Microbiol.">
        <title>Complete genome sequence of Corynebacterium casei LMG S-19264T (=DSM 44701T), isolated from a smear-ripened cheese.</title>
        <authorList>
            <consortium name="US DOE Joint Genome Institute (JGI-PGF)"/>
            <person name="Walter F."/>
            <person name="Albersmeier A."/>
            <person name="Kalinowski J."/>
            <person name="Ruckert C."/>
        </authorList>
    </citation>
    <scope>NUCLEOTIDE SEQUENCE</scope>
    <source>
        <strain evidence="1">KCTC 23430</strain>
    </source>
</reference>
<dbReference type="Gene3D" id="3.40.50.2000">
    <property type="entry name" value="Glycogen Phosphorylase B"/>
    <property type="match status" value="1"/>
</dbReference>
<sequence>MHILYGVQATGQGHISRARAMAKALREHDVQVSWLFSGRPRDRLFDMQPFGDFMHRRGLTFATQTGSVRYLRTALSNNLPRFLYDAQQLDLSAYDLVVTDYEPLTAWACKWSQRDCIGIGHQYAFGPSAPVDGDTWLSRWIMRNFAPVTRPVGLHWHAYRNNVLPPILDLPNADISEGNYYLVYLPFEDQGTVTRWLQSAPDHRFVQYSGAVSHGEAGNVQRHPASVEAFKRHLAGCRGVICNSGFELISECIHWQKPVLTRPLMGQMEQLSNALSLKQLGHAQVMDSLDTEPLHTWLAAGHRQKHKHYPDVAQALAEWLAQGAISPVHSLSQTLWQQTPSSVALQRHGHRQCSMPNPLTEALTT</sequence>